<dbReference type="InterPro" id="IPR005768">
    <property type="entry name" value="Lys_Arg_Orn-bd"/>
</dbReference>
<dbReference type="RefSeq" id="WP_088481310.1">
    <property type="nucleotide sequence ID" value="NZ_JBCNLH010000010.1"/>
</dbReference>
<evidence type="ECO:0000256" key="4">
    <source>
        <dbReference type="ARBA" id="ARBA00022729"/>
    </source>
</evidence>
<dbReference type="Gene3D" id="3.40.190.10">
    <property type="entry name" value="Periplasmic binding protein-like II"/>
    <property type="match status" value="2"/>
</dbReference>
<feature type="signal peptide" evidence="6">
    <location>
        <begin position="1"/>
        <end position="19"/>
    </location>
</feature>
<dbReference type="SUPFAM" id="SSF53850">
    <property type="entry name" value="Periplasmic binding protein-like II"/>
    <property type="match status" value="1"/>
</dbReference>
<protein>
    <submittedName>
        <fullName evidence="9">ABC transporter substrate-binding protein</fullName>
    </submittedName>
</protein>
<keyword evidence="10" id="KW-1185">Reference proteome</keyword>
<proteinExistence type="inferred from homology"/>
<dbReference type="SMART" id="SM00079">
    <property type="entry name" value="PBPe"/>
    <property type="match status" value="1"/>
</dbReference>
<evidence type="ECO:0000256" key="6">
    <source>
        <dbReference type="SAM" id="SignalP"/>
    </source>
</evidence>
<dbReference type="OrthoDB" id="368476at2"/>
<dbReference type="Proteomes" id="UP000197446">
    <property type="component" value="Unassembled WGS sequence"/>
</dbReference>
<evidence type="ECO:0000313" key="9">
    <source>
        <dbReference type="EMBL" id="OWR05098.1"/>
    </source>
</evidence>
<dbReference type="GO" id="GO:0015276">
    <property type="term" value="F:ligand-gated monoatomic ion channel activity"/>
    <property type="evidence" value="ECO:0007669"/>
    <property type="project" value="InterPro"/>
</dbReference>
<evidence type="ECO:0000259" key="8">
    <source>
        <dbReference type="SMART" id="SM00079"/>
    </source>
</evidence>
<sequence length="261" mass="28292">MKTRLLALALLAAASLAHAQAPEWKKLRIGVEGAYPPFSEIGPDGKLKGFEIELLQAYCAEMKAQCTLVQQDFDGLIPALQSRKVDAIFASVSITEERQKVIAFSKPYYNTPARLIAKAGVKLEPTAAGLKGKKIGVQRGTTHETYATKTFTQSEIVRYASQDQVFLDLKSGRIDATLMDSPAGDFGFLKKPEGKGFAFSGAAILDDKIFGVGTGVGMRKADEATLAKKFNAAIDAVQANGTFKKLADKYFDYDIAPRTKQ</sequence>
<gene>
    <name evidence="9" type="ORF">CDO81_01015</name>
</gene>
<feature type="domain" description="Solute-binding protein family 3/N-terminal" evidence="7">
    <location>
        <begin position="26"/>
        <end position="254"/>
    </location>
</feature>
<evidence type="ECO:0000256" key="1">
    <source>
        <dbReference type="ARBA" id="ARBA00004418"/>
    </source>
</evidence>
<dbReference type="AlphaFoldDB" id="A0A254NIX8"/>
<evidence type="ECO:0000256" key="2">
    <source>
        <dbReference type="ARBA" id="ARBA00010333"/>
    </source>
</evidence>
<dbReference type="CDD" id="cd13703">
    <property type="entry name" value="PBP2_HisJ_LAO"/>
    <property type="match status" value="1"/>
</dbReference>
<evidence type="ECO:0000256" key="5">
    <source>
        <dbReference type="ARBA" id="ARBA00022764"/>
    </source>
</evidence>
<keyword evidence="3" id="KW-0813">Transport</keyword>
<evidence type="ECO:0000313" key="10">
    <source>
        <dbReference type="Proteomes" id="UP000197446"/>
    </source>
</evidence>
<dbReference type="SMART" id="SM00062">
    <property type="entry name" value="PBPb"/>
    <property type="match status" value="1"/>
</dbReference>
<accession>A0A254NIX8</accession>
<dbReference type="GO" id="GO:0030288">
    <property type="term" value="C:outer membrane-bounded periplasmic space"/>
    <property type="evidence" value="ECO:0007669"/>
    <property type="project" value="InterPro"/>
</dbReference>
<evidence type="ECO:0000259" key="7">
    <source>
        <dbReference type="SMART" id="SM00062"/>
    </source>
</evidence>
<keyword evidence="5" id="KW-0574">Periplasm</keyword>
<reference evidence="9 10" key="1">
    <citation type="journal article" date="2007" name="Int. J. Syst. Evol. Microbiol.">
        <title>Description of Pelomonas aquatica sp. nov. and Pelomonas puraquae sp. nov., isolated from industrial and haemodialysis water.</title>
        <authorList>
            <person name="Gomila M."/>
            <person name="Bowien B."/>
            <person name="Falsen E."/>
            <person name="Moore E.R."/>
            <person name="Lalucat J."/>
        </authorList>
    </citation>
    <scope>NUCLEOTIDE SEQUENCE [LARGE SCALE GENOMIC DNA]</scope>
    <source>
        <strain evidence="9 10">CCUG 52769</strain>
    </source>
</reference>
<dbReference type="InterPro" id="IPR001638">
    <property type="entry name" value="Solute-binding_3/MltF_N"/>
</dbReference>
<feature type="chain" id="PRO_5012626129" evidence="6">
    <location>
        <begin position="20"/>
        <end position="261"/>
    </location>
</feature>
<dbReference type="PANTHER" id="PTHR35936:SF17">
    <property type="entry name" value="ARGININE-BINDING EXTRACELLULAR PROTEIN ARTP"/>
    <property type="match status" value="1"/>
</dbReference>
<organism evidence="9 10">
    <name type="scientific">Roseateles puraquae</name>
    <dbReference type="NCBI Taxonomy" id="431059"/>
    <lineage>
        <taxon>Bacteria</taxon>
        <taxon>Pseudomonadati</taxon>
        <taxon>Pseudomonadota</taxon>
        <taxon>Betaproteobacteria</taxon>
        <taxon>Burkholderiales</taxon>
        <taxon>Sphaerotilaceae</taxon>
        <taxon>Roseateles</taxon>
    </lineage>
</organism>
<dbReference type="Pfam" id="PF00497">
    <property type="entry name" value="SBP_bac_3"/>
    <property type="match status" value="1"/>
</dbReference>
<dbReference type="InterPro" id="IPR001320">
    <property type="entry name" value="Iontro_rcpt_C"/>
</dbReference>
<comment type="caution">
    <text evidence="9">The sequence shown here is derived from an EMBL/GenBank/DDBJ whole genome shotgun (WGS) entry which is preliminary data.</text>
</comment>
<dbReference type="GO" id="GO:0016020">
    <property type="term" value="C:membrane"/>
    <property type="evidence" value="ECO:0007669"/>
    <property type="project" value="InterPro"/>
</dbReference>
<dbReference type="NCBIfam" id="TIGR01096">
    <property type="entry name" value="3A0103s03R"/>
    <property type="match status" value="1"/>
</dbReference>
<comment type="subcellular location">
    <subcellularLocation>
        <location evidence="1">Periplasm</location>
    </subcellularLocation>
</comment>
<feature type="domain" description="Ionotropic glutamate receptor C-terminal" evidence="8">
    <location>
        <begin position="26"/>
        <end position="253"/>
    </location>
</feature>
<evidence type="ECO:0000256" key="3">
    <source>
        <dbReference type="ARBA" id="ARBA00022448"/>
    </source>
</evidence>
<comment type="similarity">
    <text evidence="2">Belongs to the bacterial solute-binding protein 3 family.</text>
</comment>
<dbReference type="EMBL" id="NISI01000001">
    <property type="protein sequence ID" value="OWR05098.1"/>
    <property type="molecule type" value="Genomic_DNA"/>
</dbReference>
<dbReference type="PANTHER" id="PTHR35936">
    <property type="entry name" value="MEMBRANE-BOUND LYTIC MUREIN TRANSGLYCOSYLASE F"/>
    <property type="match status" value="1"/>
</dbReference>
<name>A0A254NIX8_9BURK</name>
<keyword evidence="4 6" id="KW-0732">Signal</keyword>